<dbReference type="InterPro" id="IPR050942">
    <property type="entry name" value="F-box_BR-signaling"/>
</dbReference>
<evidence type="ECO:0000259" key="1">
    <source>
        <dbReference type="Pfam" id="PF03478"/>
    </source>
</evidence>
<dbReference type="PANTHER" id="PTHR44259:SF114">
    <property type="entry name" value="OS06G0707300 PROTEIN"/>
    <property type="match status" value="1"/>
</dbReference>
<feature type="domain" description="KIB1-4 beta-propeller" evidence="1">
    <location>
        <begin position="18"/>
        <end position="272"/>
    </location>
</feature>
<organism evidence="2 3">
    <name type="scientific">Senna tora</name>
    <dbReference type="NCBI Taxonomy" id="362788"/>
    <lineage>
        <taxon>Eukaryota</taxon>
        <taxon>Viridiplantae</taxon>
        <taxon>Streptophyta</taxon>
        <taxon>Embryophyta</taxon>
        <taxon>Tracheophyta</taxon>
        <taxon>Spermatophyta</taxon>
        <taxon>Magnoliopsida</taxon>
        <taxon>eudicotyledons</taxon>
        <taxon>Gunneridae</taxon>
        <taxon>Pentapetalae</taxon>
        <taxon>rosids</taxon>
        <taxon>fabids</taxon>
        <taxon>Fabales</taxon>
        <taxon>Fabaceae</taxon>
        <taxon>Caesalpinioideae</taxon>
        <taxon>Cassia clade</taxon>
        <taxon>Senna</taxon>
    </lineage>
</organism>
<dbReference type="InterPro" id="IPR011047">
    <property type="entry name" value="Quinoprotein_ADH-like_sf"/>
</dbReference>
<dbReference type="Proteomes" id="UP000634136">
    <property type="component" value="Unassembled WGS sequence"/>
</dbReference>
<dbReference type="AlphaFoldDB" id="A0A834XHB1"/>
<dbReference type="PANTHER" id="PTHR44259">
    <property type="entry name" value="OS07G0183000 PROTEIN-RELATED"/>
    <property type="match status" value="1"/>
</dbReference>
<dbReference type="InterPro" id="IPR005174">
    <property type="entry name" value="KIB1-4_b-propeller"/>
</dbReference>
<gene>
    <name evidence="2" type="ORF">G2W53_000143</name>
</gene>
<dbReference type="SUPFAM" id="SSF50998">
    <property type="entry name" value="Quinoprotein alcohol dehydrogenase-like"/>
    <property type="match status" value="1"/>
</dbReference>
<dbReference type="EMBL" id="JAAIUW010000001">
    <property type="protein sequence ID" value="KAF7843238.1"/>
    <property type="molecule type" value="Genomic_DNA"/>
</dbReference>
<accession>A0A834XHB1</accession>
<keyword evidence="3" id="KW-1185">Reference proteome</keyword>
<evidence type="ECO:0000313" key="3">
    <source>
        <dbReference type="Proteomes" id="UP000634136"/>
    </source>
</evidence>
<name>A0A834XHB1_9FABA</name>
<evidence type="ECO:0000313" key="2">
    <source>
        <dbReference type="EMBL" id="KAF7843238.1"/>
    </source>
</evidence>
<reference evidence="2" key="1">
    <citation type="submission" date="2020-09" db="EMBL/GenBank/DDBJ databases">
        <title>Genome-Enabled Discovery of Anthraquinone Biosynthesis in Senna tora.</title>
        <authorList>
            <person name="Kang S.-H."/>
            <person name="Pandey R.P."/>
            <person name="Lee C.-M."/>
            <person name="Sim J.-S."/>
            <person name="Jeong J.-T."/>
            <person name="Choi B.-S."/>
            <person name="Jung M."/>
            <person name="Ginzburg D."/>
            <person name="Zhao K."/>
            <person name="Won S.Y."/>
            <person name="Oh T.-J."/>
            <person name="Yu Y."/>
            <person name="Kim N.-H."/>
            <person name="Lee O.R."/>
            <person name="Lee T.-H."/>
            <person name="Bashyal P."/>
            <person name="Kim T.-S."/>
            <person name="Lee W.-H."/>
            <person name="Kawkins C."/>
            <person name="Kim C.-K."/>
            <person name="Kim J.S."/>
            <person name="Ahn B.O."/>
            <person name="Rhee S.Y."/>
            <person name="Sohng J.K."/>
        </authorList>
    </citation>
    <scope>NUCLEOTIDE SEQUENCE</scope>
    <source>
        <tissue evidence="2">Leaf</tissue>
    </source>
</reference>
<sequence>MDQNASPSSPHDSFFDATGRKIMLPPPSTIPLPNNSATYFFIQVVASCTPDSSDCIVAARVYNINVGPMIVFCRVNDESWSLIVVDHENVRNFWNIAIHGNKLYAMNSAVVHYVIVFDLSDATSTSVNYQPLLMLNPKPNRIRSTLTYCNGYIFKVGGESYSVAIDSTTGEVYIVLRRIDGYLRGSSLAYSCSPIKGLLRVFKLDSAGPRWREVNDLGDNLLFVDANGGKVISASALNNNVSQQILVHPNSVYFAYSYVEDPRTQIYKHDVGYCCLTTKTMHRFSQNNWDSRFPTRALWFTPCL</sequence>
<comment type="caution">
    <text evidence="2">The sequence shown here is derived from an EMBL/GenBank/DDBJ whole genome shotgun (WGS) entry which is preliminary data.</text>
</comment>
<protein>
    <submittedName>
        <fullName evidence="2">Putative F-box domain-containing protein</fullName>
    </submittedName>
</protein>
<proteinExistence type="predicted"/>
<dbReference type="OrthoDB" id="1436695at2759"/>
<dbReference type="Pfam" id="PF03478">
    <property type="entry name" value="Beta-prop_KIB1-4"/>
    <property type="match status" value="1"/>
</dbReference>